<dbReference type="HAMAP" id="MF_00201">
    <property type="entry name" value="RecO"/>
    <property type="match status" value="1"/>
</dbReference>
<dbReference type="RefSeq" id="WP_116391278.1">
    <property type="nucleotide sequence ID" value="NZ_QUQO01000001.1"/>
</dbReference>
<sequence>MQWTDDALVLGSAAHGENHTITTLFCREHGAMRAVVHGGQGRTKGAMLQPGNRVQAVWRGRTDDDLGAFELELDQAHSAGAMSGRLSLLGLGAMTELLMRALPHGSAYPALFAATDAVLSHIHDADIFPVLMVRWEIGLLSALGFGLTLDKCAATGALLEDGADLVFVSPKSGAAVSMDAGMPYQAKLLPLPPFLIGRGEADLPDLVAAYKMTGHFLQNWLLAPDGGHLPEAREQMIRRLGNRL</sequence>
<dbReference type="AlphaFoldDB" id="A0A371RGR4"/>
<dbReference type="Proteomes" id="UP000264589">
    <property type="component" value="Unassembled WGS sequence"/>
</dbReference>
<dbReference type="Gene3D" id="1.20.1440.120">
    <property type="entry name" value="Recombination protein O, C-terminal domain"/>
    <property type="match status" value="1"/>
</dbReference>
<comment type="caution">
    <text evidence="9">The sequence shown here is derived from an EMBL/GenBank/DDBJ whole genome shotgun (WGS) entry which is preliminary data.</text>
</comment>
<accession>A0A371RGR4</accession>
<evidence type="ECO:0000256" key="5">
    <source>
        <dbReference type="ARBA" id="ARBA00023204"/>
    </source>
</evidence>
<dbReference type="SUPFAM" id="SSF50249">
    <property type="entry name" value="Nucleic acid-binding proteins"/>
    <property type="match status" value="1"/>
</dbReference>
<evidence type="ECO:0000256" key="7">
    <source>
        <dbReference type="HAMAP-Rule" id="MF_00201"/>
    </source>
</evidence>
<dbReference type="GO" id="GO:0006302">
    <property type="term" value="P:double-strand break repair"/>
    <property type="evidence" value="ECO:0007669"/>
    <property type="project" value="TreeGrafter"/>
</dbReference>
<comment type="function">
    <text evidence="7">Involved in DNA repair and RecF pathway recombination.</text>
</comment>
<comment type="similarity">
    <text evidence="1 7">Belongs to the RecO family.</text>
</comment>
<evidence type="ECO:0000313" key="9">
    <source>
        <dbReference type="EMBL" id="RFB04646.1"/>
    </source>
</evidence>
<dbReference type="InParanoid" id="A0A371RGR4"/>
<protein>
    <recommendedName>
        <fullName evidence="2 7">DNA repair protein RecO</fullName>
    </recommendedName>
    <alternativeName>
        <fullName evidence="6 7">Recombination protein O</fullName>
    </alternativeName>
</protein>
<gene>
    <name evidence="7 9" type="primary">recO</name>
    <name evidence="9" type="ORF">DX908_04735</name>
</gene>
<dbReference type="Pfam" id="PF11967">
    <property type="entry name" value="RecO_N"/>
    <property type="match status" value="1"/>
</dbReference>
<dbReference type="SUPFAM" id="SSF57863">
    <property type="entry name" value="ArfGap/RecO-like zinc finger"/>
    <property type="match status" value="1"/>
</dbReference>
<evidence type="ECO:0000256" key="3">
    <source>
        <dbReference type="ARBA" id="ARBA00022763"/>
    </source>
</evidence>
<organism evidence="9 10">
    <name type="scientific">Parvularcula marina</name>
    <dbReference type="NCBI Taxonomy" id="2292771"/>
    <lineage>
        <taxon>Bacteria</taxon>
        <taxon>Pseudomonadati</taxon>
        <taxon>Pseudomonadota</taxon>
        <taxon>Alphaproteobacteria</taxon>
        <taxon>Parvularculales</taxon>
        <taxon>Parvularculaceae</taxon>
        <taxon>Parvularcula</taxon>
    </lineage>
</organism>
<dbReference type="GO" id="GO:0043590">
    <property type="term" value="C:bacterial nucleoid"/>
    <property type="evidence" value="ECO:0007669"/>
    <property type="project" value="TreeGrafter"/>
</dbReference>
<evidence type="ECO:0000259" key="8">
    <source>
        <dbReference type="Pfam" id="PF11967"/>
    </source>
</evidence>
<evidence type="ECO:0000256" key="2">
    <source>
        <dbReference type="ARBA" id="ARBA00021310"/>
    </source>
</evidence>
<dbReference type="Pfam" id="PF02565">
    <property type="entry name" value="RecO_C"/>
    <property type="match status" value="1"/>
</dbReference>
<dbReference type="PANTHER" id="PTHR33991">
    <property type="entry name" value="DNA REPAIR PROTEIN RECO"/>
    <property type="match status" value="1"/>
</dbReference>
<feature type="domain" description="DNA replication/recombination mediator RecO N-terminal" evidence="8">
    <location>
        <begin position="1"/>
        <end position="69"/>
    </location>
</feature>
<dbReference type="EMBL" id="QUQO01000001">
    <property type="protein sequence ID" value="RFB04646.1"/>
    <property type="molecule type" value="Genomic_DNA"/>
</dbReference>
<evidence type="ECO:0000256" key="4">
    <source>
        <dbReference type="ARBA" id="ARBA00023172"/>
    </source>
</evidence>
<dbReference type="InterPro" id="IPR037278">
    <property type="entry name" value="ARFGAP/RecO"/>
</dbReference>
<dbReference type="NCBIfam" id="TIGR00613">
    <property type="entry name" value="reco"/>
    <property type="match status" value="1"/>
</dbReference>
<evidence type="ECO:0000256" key="6">
    <source>
        <dbReference type="ARBA" id="ARBA00033409"/>
    </source>
</evidence>
<dbReference type="OrthoDB" id="9804792at2"/>
<evidence type="ECO:0000256" key="1">
    <source>
        <dbReference type="ARBA" id="ARBA00007452"/>
    </source>
</evidence>
<keyword evidence="10" id="KW-1185">Reference proteome</keyword>
<keyword evidence="4 7" id="KW-0233">DNA recombination</keyword>
<keyword evidence="5 7" id="KW-0234">DNA repair</keyword>
<dbReference type="PANTHER" id="PTHR33991:SF1">
    <property type="entry name" value="DNA REPAIR PROTEIN RECO"/>
    <property type="match status" value="1"/>
</dbReference>
<dbReference type="FunCoup" id="A0A371RGR4">
    <property type="interactions" value="53"/>
</dbReference>
<dbReference type="InterPro" id="IPR042242">
    <property type="entry name" value="RecO_C"/>
</dbReference>
<reference evidence="9 10" key="1">
    <citation type="submission" date="2018-08" db="EMBL/GenBank/DDBJ databases">
        <title>Parvularcula sp. SM1705, isolated from surface water of the South Sea China.</title>
        <authorList>
            <person name="Sun L."/>
        </authorList>
    </citation>
    <scope>NUCLEOTIDE SEQUENCE [LARGE SCALE GENOMIC DNA]</scope>
    <source>
        <strain evidence="9 10">SM1705</strain>
    </source>
</reference>
<keyword evidence="3 7" id="KW-0227">DNA damage</keyword>
<dbReference type="InterPro" id="IPR003717">
    <property type="entry name" value="RecO"/>
</dbReference>
<dbReference type="InterPro" id="IPR012340">
    <property type="entry name" value="NA-bd_OB-fold"/>
</dbReference>
<name>A0A371RGR4_9PROT</name>
<dbReference type="Gene3D" id="2.40.50.140">
    <property type="entry name" value="Nucleic acid-binding proteins"/>
    <property type="match status" value="1"/>
</dbReference>
<dbReference type="GO" id="GO:0006310">
    <property type="term" value="P:DNA recombination"/>
    <property type="evidence" value="ECO:0007669"/>
    <property type="project" value="UniProtKB-UniRule"/>
</dbReference>
<proteinExistence type="inferred from homology"/>
<dbReference type="InterPro" id="IPR022572">
    <property type="entry name" value="DNA_rep/recomb_RecO_N"/>
</dbReference>
<evidence type="ECO:0000313" key="10">
    <source>
        <dbReference type="Proteomes" id="UP000264589"/>
    </source>
</evidence>